<protein>
    <submittedName>
        <fullName evidence="2">Uncharacterized protein</fullName>
    </submittedName>
</protein>
<feature type="non-terminal residue" evidence="2">
    <location>
        <position position="71"/>
    </location>
</feature>
<accession>A0ABD0NSP2</accession>
<proteinExistence type="predicted"/>
<feature type="transmembrane region" description="Helical" evidence="1">
    <location>
        <begin position="26"/>
        <end position="47"/>
    </location>
</feature>
<reference evidence="2 3" key="1">
    <citation type="submission" date="2024-05" db="EMBL/GenBank/DDBJ databases">
        <title>Genome sequencing and assembly of Indian major carp, Cirrhinus mrigala (Hamilton, 1822).</title>
        <authorList>
            <person name="Mohindra V."/>
            <person name="Chowdhury L.M."/>
            <person name="Lal K."/>
            <person name="Jena J.K."/>
        </authorList>
    </citation>
    <scope>NUCLEOTIDE SEQUENCE [LARGE SCALE GENOMIC DNA]</scope>
    <source>
        <strain evidence="2">CM1030</strain>
        <tissue evidence="2">Blood</tissue>
    </source>
</reference>
<name>A0ABD0NSP2_CIRMR</name>
<sequence>SIRKWWLALPPNKKQLFREWTWRRRWHFMGAGAGLLFFISLFLLTHLDESPVTGRTRLLVFSKENFMELAQ</sequence>
<keyword evidence="1" id="KW-0812">Transmembrane</keyword>
<dbReference type="AlphaFoldDB" id="A0ABD0NSP2"/>
<dbReference type="EMBL" id="JAMKFB020000020">
    <property type="protein sequence ID" value="KAL0164131.1"/>
    <property type="molecule type" value="Genomic_DNA"/>
</dbReference>
<dbReference type="Proteomes" id="UP001529510">
    <property type="component" value="Unassembled WGS sequence"/>
</dbReference>
<keyword evidence="1" id="KW-1133">Transmembrane helix</keyword>
<keyword evidence="1" id="KW-0472">Membrane</keyword>
<evidence type="ECO:0000313" key="3">
    <source>
        <dbReference type="Proteomes" id="UP001529510"/>
    </source>
</evidence>
<evidence type="ECO:0000256" key="1">
    <source>
        <dbReference type="SAM" id="Phobius"/>
    </source>
</evidence>
<comment type="caution">
    <text evidence="2">The sequence shown here is derived from an EMBL/GenBank/DDBJ whole genome shotgun (WGS) entry which is preliminary data.</text>
</comment>
<gene>
    <name evidence="2" type="ORF">M9458_039884</name>
</gene>
<feature type="non-terminal residue" evidence="2">
    <location>
        <position position="1"/>
    </location>
</feature>
<evidence type="ECO:0000313" key="2">
    <source>
        <dbReference type="EMBL" id="KAL0164131.1"/>
    </source>
</evidence>
<organism evidence="2 3">
    <name type="scientific">Cirrhinus mrigala</name>
    <name type="common">Mrigala</name>
    <dbReference type="NCBI Taxonomy" id="683832"/>
    <lineage>
        <taxon>Eukaryota</taxon>
        <taxon>Metazoa</taxon>
        <taxon>Chordata</taxon>
        <taxon>Craniata</taxon>
        <taxon>Vertebrata</taxon>
        <taxon>Euteleostomi</taxon>
        <taxon>Actinopterygii</taxon>
        <taxon>Neopterygii</taxon>
        <taxon>Teleostei</taxon>
        <taxon>Ostariophysi</taxon>
        <taxon>Cypriniformes</taxon>
        <taxon>Cyprinidae</taxon>
        <taxon>Labeoninae</taxon>
        <taxon>Labeonini</taxon>
        <taxon>Cirrhinus</taxon>
    </lineage>
</organism>
<keyword evidence="3" id="KW-1185">Reference proteome</keyword>